<organism evidence="1 2">
    <name type="scientific">Thelephora ganbajun</name>
    <name type="common">Ganba fungus</name>
    <dbReference type="NCBI Taxonomy" id="370292"/>
    <lineage>
        <taxon>Eukaryota</taxon>
        <taxon>Fungi</taxon>
        <taxon>Dikarya</taxon>
        <taxon>Basidiomycota</taxon>
        <taxon>Agaricomycotina</taxon>
        <taxon>Agaricomycetes</taxon>
        <taxon>Thelephorales</taxon>
        <taxon>Thelephoraceae</taxon>
        <taxon>Thelephora</taxon>
    </lineage>
</organism>
<sequence length="175" mass="19633">WEFKTLGAGYTVQFAEPRKPEQFCTPPEKLGESPLMVTAYPVAWRVEVVDDAKHRGFEYVRLCWGSTDWAWSLSNDGSKDDGTKVWPWIDSERLPRRVWKLIPVKVEGVFTSSQSSSGTLGSGPLPPYDGDATGQSSTRTQHVEPEHDEFGTIVKEVTVVTSTVTTHKKYRVEDA</sequence>
<protein>
    <submittedName>
        <fullName evidence="1">Uncharacterized protein</fullName>
    </submittedName>
</protein>
<keyword evidence="2" id="KW-1185">Reference proteome</keyword>
<feature type="non-terminal residue" evidence="1">
    <location>
        <position position="1"/>
    </location>
</feature>
<gene>
    <name evidence="1" type="ORF">BDM02DRAFT_3113175</name>
</gene>
<name>A0ACB6ZIY8_THEGA</name>
<evidence type="ECO:0000313" key="2">
    <source>
        <dbReference type="Proteomes" id="UP000886501"/>
    </source>
</evidence>
<accession>A0ACB6ZIY8</accession>
<reference evidence="1" key="2">
    <citation type="journal article" date="2020" name="Nat. Commun.">
        <title>Large-scale genome sequencing of mycorrhizal fungi provides insights into the early evolution of symbiotic traits.</title>
        <authorList>
            <person name="Miyauchi S."/>
            <person name="Kiss E."/>
            <person name="Kuo A."/>
            <person name="Drula E."/>
            <person name="Kohler A."/>
            <person name="Sanchez-Garcia M."/>
            <person name="Morin E."/>
            <person name="Andreopoulos B."/>
            <person name="Barry K.W."/>
            <person name="Bonito G."/>
            <person name="Buee M."/>
            <person name="Carver A."/>
            <person name="Chen C."/>
            <person name="Cichocki N."/>
            <person name="Clum A."/>
            <person name="Culley D."/>
            <person name="Crous P.W."/>
            <person name="Fauchery L."/>
            <person name="Girlanda M."/>
            <person name="Hayes R.D."/>
            <person name="Keri Z."/>
            <person name="LaButti K."/>
            <person name="Lipzen A."/>
            <person name="Lombard V."/>
            <person name="Magnuson J."/>
            <person name="Maillard F."/>
            <person name="Murat C."/>
            <person name="Nolan M."/>
            <person name="Ohm R.A."/>
            <person name="Pangilinan J."/>
            <person name="Pereira M.F."/>
            <person name="Perotto S."/>
            <person name="Peter M."/>
            <person name="Pfister S."/>
            <person name="Riley R."/>
            <person name="Sitrit Y."/>
            <person name="Stielow J.B."/>
            <person name="Szollosi G."/>
            <person name="Zifcakova L."/>
            <person name="Stursova M."/>
            <person name="Spatafora J.W."/>
            <person name="Tedersoo L."/>
            <person name="Vaario L.M."/>
            <person name="Yamada A."/>
            <person name="Yan M."/>
            <person name="Wang P."/>
            <person name="Xu J."/>
            <person name="Bruns T."/>
            <person name="Baldrian P."/>
            <person name="Vilgalys R."/>
            <person name="Dunand C."/>
            <person name="Henrissat B."/>
            <person name="Grigoriev I.V."/>
            <person name="Hibbett D."/>
            <person name="Nagy L.G."/>
            <person name="Martin F.M."/>
        </authorList>
    </citation>
    <scope>NUCLEOTIDE SEQUENCE</scope>
    <source>
        <strain evidence="1">P2</strain>
    </source>
</reference>
<reference evidence="1" key="1">
    <citation type="submission" date="2019-10" db="EMBL/GenBank/DDBJ databases">
        <authorList>
            <consortium name="DOE Joint Genome Institute"/>
            <person name="Kuo A."/>
            <person name="Miyauchi S."/>
            <person name="Kiss E."/>
            <person name="Drula E."/>
            <person name="Kohler A."/>
            <person name="Sanchez-Garcia M."/>
            <person name="Andreopoulos B."/>
            <person name="Barry K.W."/>
            <person name="Bonito G."/>
            <person name="Buee M."/>
            <person name="Carver A."/>
            <person name="Chen C."/>
            <person name="Cichocki N."/>
            <person name="Clum A."/>
            <person name="Culley D."/>
            <person name="Crous P.W."/>
            <person name="Fauchery L."/>
            <person name="Girlanda M."/>
            <person name="Hayes R."/>
            <person name="Keri Z."/>
            <person name="Labutti K."/>
            <person name="Lipzen A."/>
            <person name="Lombard V."/>
            <person name="Magnuson J."/>
            <person name="Maillard F."/>
            <person name="Morin E."/>
            <person name="Murat C."/>
            <person name="Nolan M."/>
            <person name="Ohm R."/>
            <person name="Pangilinan J."/>
            <person name="Pereira M."/>
            <person name="Perotto S."/>
            <person name="Peter M."/>
            <person name="Riley R."/>
            <person name="Sitrit Y."/>
            <person name="Stielow B."/>
            <person name="Szollosi G."/>
            <person name="Zifcakova L."/>
            <person name="Stursova M."/>
            <person name="Spatafora J.W."/>
            <person name="Tedersoo L."/>
            <person name="Vaario L.-M."/>
            <person name="Yamada A."/>
            <person name="Yan M."/>
            <person name="Wang P."/>
            <person name="Xu J."/>
            <person name="Bruns T."/>
            <person name="Baldrian P."/>
            <person name="Vilgalys R."/>
            <person name="Henrissat B."/>
            <person name="Grigoriev I.V."/>
            <person name="Hibbett D."/>
            <person name="Nagy L.G."/>
            <person name="Martin F.M."/>
        </authorList>
    </citation>
    <scope>NUCLEOTIDE SEQUENCE</scope>
    <source>
        <strain evidence="1">P2</strain>
    </source>
</reference>
<dbReference type="Proteomes" id="UP000886501">
    <property type="component" value="Unassembled WGS sequence"/>
</dbReference>
<comment type="caution">
    <text evidence="1">The sequence shown here is derived from an EMBL/GenBank/DDBJ whole genome shotgun (WGS) entry which is preliminary data.</text>
</comment>
<proteinExistence type="predicted"/>
<dbReference type="EMBL" id="MU117993">
    <property type="protein sequence ID" value="KAF9649750.1"/>
    <property type="molecule type" value="Genomic_DNA"/>
</dbReference>
<evidence type="ECO:0000313" key="1">
    <source>
        <dbReference type="EMBL" id="KAF9649750.1"/>
    </source>
</evidence>